<reference evidence="2" key="1">
    <citation type="submission" date="2021-02" db="EMBL/GenBank/DDBJ databases">
        <authorList>
            <person name="Dougan E. K."/>
            <person name="Rhodes N."/>
            <person name="Thang M."/>
            <person name="Chan C."/>
        </authorList>
    </citation>
    <scope>NUCLEOTIDE SEQUENCE</scope>
</reference>
<dbReference type="Proteomes" id="UP000604046">
    <property type="component" value="Unassembled WGS sequence"/>
</dbReference>
<dbReference type="InterPro" id="IPR016024">
    <property type="entry name" value="ARM-type_fold"/>
</dbReference>
<feature type="region of interest" description="Disordered" evidence="1">
    <location>
        <begin position="571"/>
        <end position="595"/>
    </location>
</feature>
<comment type="caution">
    <text evidence="2">The sequence shown here is derived from an EMBL/GenBank/DDBJ whole genome shotgun (WGS) entry which is preliminary data.</text>
</comment>
<feature type="region of interest" description="Disordered" evidence="1">
    <location>
        <begin position="387"/>
        <end position="408"/>
    </location>
</feature>
<name>A0A812MF41_9DINO</name>
<evidence type="ECO:0000313" key="2">
    <source>
        <dbReference type="EMBL" id="CAE7266731.1"/>
    </source>
</evidence>
<evidence type="ECO:0000313" key="3">
    <source>
        <dbReference type="Proteomes" id="UP000604046"/>
    </source>
</evidence>
<keyword evidence="3" id="KW-1185">Reference proteome</keyword>
<protein>
    <submittedName>
        <fullName evidence="2">Uncharacterized protein</fullName>
    </submittedName>
</protein>
<sequence length="595" mass="65429">MENPSQLAAHSATRNLFFGDRGNNRLRAIFGSLGPQPQVQQFYCTNGLPCTLKVQGNGFSEKDHLAFSRDYFTEPVVCGSARLEDQFPQVYNLAVWSRLFLYKEFDLGKLSVPIVGQFIVCYCIGNVGKECDVPEDYEFKAGRLHVVGPNAGSTIYALAGVPFDIALFGAAFRLTDRIRLILRNETCGAGGSTPVNDVLPFLRAWRKLRAVSRLSHAEAQAALIQLGSDLALETAVLETIRRIRHPGLHEPTSNFARQDPRNDILSPSVVASRLARSDEVSRMHLLETLAKLLPREITAHAATLQAQIQDDSAWIRAAALKAFLQLDVSIQAQSAAVLAQRLPEMLFPVEGDLLIDAALSALTASDGAEKEALTNAIACLFQRFPAPETKESPKKDSKDPKDEHAEHIRRSVMTRVMKKLNHTDHMLPFVGSVVTAMRDPLPSLRSKALYLLGEIDKKHLEPHVPVLVSAFPGFCGTDLALLGKEIARHPARAYCHASVLQTATSLMNADVPMNKNEYGLQLIQLVTDTDAGCRLLESTPTAIEAVKQVTLRFCSGHKLHKLAAKLITKVEGQRSTKRPRRASTSPRVVEMLGSK</sequence>
<organism evidence="2 3">
    <name type="scientific">Symbiodinium natans</name>
    <dbReference type="NCBI Taxonomy" id="878477"/>
    <lineage>
        <taxon>Eukaryota</taxon>
        <taxon>Sar</taxon>
        <taxon>Alveolata</taxon>
        <taxon>Dinophyceae</taxon>
        <taxon>Suessiales</taxon>
        <taxon>Symbiodiniaceae</taxon>
        <taxon>Symbiodinium</taxon>
    </lineage>
</organism>
<dbReference type="EMBL" id="CAJNDS010001591">
    <property type="protein sequence ID" value="CAE7266731.1"/>
    <property type="molecule type" value="Genomic_DNA"/>
</dbReference>
<accession>A0A812MF41</accession>
<feature type="compositionally biased region" description="Basic and acidic residues" evidence="1">
    <location>
        <begin position="388"/>
        <end position="408"/>
    </location>
</feature>
<dbReference type="AlphaFoldDB" id="A0A812MF41"/>
<dbReference type="SUPFAM" id="SSF48371">
    <property type="entry name" value="ARM repeat"/>
    <property type="match status" value="1"/>
</dbReference>
<evidence type="ECO:0000256" key="1">
    <source>
        <dbReference type="SAM" id="MobiDB-lite"/>
    </source>
</evidence>
<proteinExistence type="predicted"/>
<gene>
    <name evidence="2" type="ORF">SNAT2548_LOCUS14126</name>
</gene>